<protein>
    <submittedName>
        <fullName evidence="2">Uncharacterized protein</fullName>
    </submittedName>
</protein>
<reference evidence="2 3" key="1">
    <citation type="journal article" date="2017" name="Elife">
        <title>Extensive horizontal gene transfer in cheese-associated bacteria.</title>
        <authorList>
            <person name="Bonham K.S."/>
            <person name="Wolfe B.E."/>
            <person name="Dutton R.J."/>
        </authorList>
    </citation>
    <scope>NUCLEOTIDE SEQUENCE [LARGE SCALE GENOMIC DNA]</scope>
    <source>
        <strain evidence="2 3">JB182</strain>
    </source>
</reference>
<dbReference type="EMBL" id="PNQX01000004">
    <property type="protein sequence ID" value="PMQ18761.1"/>
    <property type="molecule type" value="Genomic_DNA"/>
</dbReference>
<evidence type="ECO:0000256" key="1">
    <source>
        <dbReference type="SAM" id="MobiDB-lite"/>
    </source>
</evidence>
<dbReference type="RefSeq" id="WP_102599292.1">
    <property type="nucleotide sequence ID" value="NZ_PNQX01000004.1"/>
</dbReference>
<gene>
    <name evidence="2" type="ORF">CIK84_18465</name>
</gene>
<dbReference type="Proteomes" id="UP000235739">
    <property type="component" value="Unassembled WGS sequence"/>
</dbReference>
<evidence type="ECO:0000313" key="2">
    <source>
        <dbReference type="EMBL" id="PMQ18761.1"/>
    </source>
</evidence>
<accession>A0A2N7RY17</accession>
<comment type="caution">
    <text evidence="2">The sequence shown here is derived from an EMBL/GenBank/DDBJ whole genome shotgun (WGS) entry which is preliminary data.</text>
</comment>
<name>A0A2N7RY17_9MICC</name>
<feature type="region of interest" description="Disordered" evidence="1">
    <location>
        <begin position="51"/>
        <end position="81"/>
    </location>
</feature>
<sequence length="111" mass="11463">MRVRGQVQLAPGQWNGGGNELHGGVELFVGEAGAQDRDAFKQAGAGLAQRGHVHRRGEAVGGLHGVRPAPPGRRARWKSRPFCSGASGSTSMISGSAGSVFWGSAFLRLGG</sequence>
<proteinExistence type="predicted"/>
<dbReference type="AlphaFoldDB" id="A0A2N7RY17"/>
<evidence type="ECO:0000313" key="3">
    <source>
        <dbReference type="Proteomes" id="UP000235739"/>
    </source>
</evidence>
<organism evidence="2 3">
    <name type="scientific">Glutamicibacter arilaitensis</name>
    <dbReference type="NCBI Taxonomy" id="256701"/>
    <lineage>
        <taxon>Bacteria</taxon>
        <taxon>Bacillati</taxon>
        <taxon>Actinomycetota</taxon>
        <taxon>Actinomycetes</taxon>
        <taxon>Micrococcales</taxon>
        <taxon>Micrococcaceae</taxon>
        <taxon>Glutamicibacter</taxon>
    </lineage>
</organism>